<dbReference type="GO" id="GO:0072546">
    <property type="term" value="C:EMC complex"/>
    <property type="evidence" value="ECO:0007669"/>
    <property type="project" value="EnsemblFungi"/>
</dbReference>
<name>J7R2V2_HUIN7</name>
<dbReference type="Proteomes" id="UP000006310">
    <property type="component" value="Chromosome 3"/>
</dbReference>
<reference evidence="13" key="2">
    <citation type="submission" date="2012-08" db="EMBL/GenBank/DDBJ databases">
        <title>Genome sequence of Kazachstania naganishii.</title>
        <authorList>
            <person name="Gordon J.L."/>
            <person name="Armisen D."/>
            <person name="Proux-Wera E."/>
            <person name="OhEigeartaigh S.S."/>
            <person name="Byrne K.P."/>
            <person name="Wolfe K.H."/>
        </authorList>
    </citation>
    <scope>NUCLEOTIDE SEQUENCE [LARGE SCALE GENOMIC DNA]</scope>
    <source>
        <strain evidence="13">ATCC MYA-139 / BCRC 22969 / CBS 8797 / CCRC 22969 / KCTC 17520 / NBRC 10181 / NCYC 3082</strain>
    </source>
</reference>
<comment type="similarity">
    <text evidence="2">Belongs to the EMC1 family.</text>
</comment>
<keyword evidence="13" id="KW-1185">Reference proteome</keyword>
<keyword evidence="4 10" id="KW-0812">Transmembrane</keyword>
<evidence type="ECO:0000256" key="1">
    <source>
        <dbReference type="ARBA" id="ARBA00004115"/>
    </source>
</evidence>
<evidence type="ECO:0000256" key="2">
    <source>
        <dbReference type="ARBA" id="ARBA00007904"/>
    </source>
</evidence>
<evidence type="ECO:0000256" key="6">
    <source>
        <dbReference type="ARBA" id="ARBA00022824"/>
    </source>
</evidence>
<dbReference type="STRING" id="1071383.J7R2V2"/>
<organism evidence="12 13">
    <name type="scientific">Huiozyma naganishii (strain ATCC MYA-139 / BCRC 22969 / CBS 8797 / KCTC 17520 / NBRC 10181 / NCYC 3082 / Yp74L-3)</name>
    <name type="common">Yeast</name>
    <name type="synonym">Kazachstania naganishii</name>
    <dbReference type="NCBI Taxonomy" id="1071383"/>
    <lineage>
        <taxon>Eukaryota</taxon>
        <taxon>Fungi</taxon>
        <taxon>Dikarya</taxon>
        <taxon>Ascomycota</taxon>
        <taxon>Saccharomycotina</taxon>
        <taxon>Saccharomycetes</taxon>
        <taxon>Saccharomycetales</taxon>
        <taxon>Saccharomycetaceae</taxon>
        <taxon>Huiozyma</taxon>
    </lineage>
</organism>
<dbReference type="EMBL" id="HE978316">
    <property type="protein sequence ID" value="CCK69150.1"/>
    <property type="molecule type" value="Genomic_DNA"/>
</dbReference>
<dbReference type="GO" id="GO:0006644">
    <property type="term" value="P:phospholipid metabolic process"/>
    <property type="evidence" value="ECO:0007669"/>
    <property type="project" value="EnsemblFungi"/>
</dbReference>
<dbReference type="eggNOG" id="KOG2103">
    <property type="taxonomic scope" value="Eukaryota"/>
</dbReference>
<reference evidence="12 13" key="1">
    <citation type="journal article" date="2011" name="Proc. Natl. Acad. Sci. U.S.A.">
        <title>Evolutionary erosion of yeast sex chromosomes by mating-type switching accidents.</title>
        <authorList>
            <person name="Gordon J.L."/>
            <person name="Armisen D."/>
            <person name="Proux-Wera E."/>
            <person name="Oheigeartaigh S.S."/>
            <person name="Byrne K.P."/>
            <person name="Wolfe K.H."/>
        </authorList>
    </citation>
    <scope>NUCLEOTIDE SEQUENCE [LARGE SCALE GENOMIC DNA]</scope>
    <source>
        <strain evidence="13">ATCC MYA-139 / BCRC 22969 / CBS 8797 / CCRC 22969 / KCTC 17520 / NBRC 10181 / NCYC 3082</strain>
    </source>
</reference>
<keyword evidence="8 10" id="KW-0472">Membrane</keyword>
<dbReference type="GO" id="GO:0034975">
    <property type="term" value="P:protein folding in endoplasmic reticulum"/>
    <property type="evidence" value="ECO:0007669"/>
    <property type="project" value="TreeGrafter"/>
</dbReference>
<dbReference type="KEGG" id="kng:KNAG_0C00360"/>
<evidence type="ECO:0000256" key="9">
    <source>
        <dbReference type="ARBA" id="ARBA00023180"/>
    </source>
</evidence>
<keyword evidence="5" id="KW-0732">Signal</keyword>
<evidence type="ECO:0000256" key="3">
    <source>
        <dbReference type="ARBA" id="ARBA00020824"/>
    </source>
</evidence>
<dbReference type="PANTHER" id="PTHR21573:SF0">
    <property type="entry name" value="ER MEMBRANE PROTEIN COMPLEX SUBUNIT 1"/>
    <property type="match status" value="1"/>
</dbReference>
<evidence type="ECO:0000313" key="13">
    <source>
        <dbReference type="Proteomes" id="UP000006310"/>
    </source>
</evidence>
<dbReference type="InterPro" id="IPR011678">
    <property type="entry name" value="EMC1_C"/>
</dbReference>
<dbReference type="OrthoDB" id="28092at2759"/>
<dbReference type="GO" id="GO:0032977">
    <property type="term" value="F:membrane insertase activity"/>
    <property type="evidence" value="ECO:0007669"/>
    <property type="project" value="EnsemblFungi"/>
</dbReference>
<comment type="subcellular location">
    <subcellularLocation>
        <location evidence="1">Endoplasmic reticulum membrane</location>
        <topology evidence="1">Single-pass type I membrane protein</topology>
    </subcellularLocation>
</comment>
<dbReference type="Pfam" id="PF07774">
    <property type="entry name" value="EMC1_C"/>
    <property type="match status" value="1"/>
</dbReference>
<evidence type="ECO:0000313" key="12">
    <source>
        <dbReference type="EMBL" id="CCK69150.1"/>
    </source>
</evidence>
<evidence type="ECO:0000256" key="7">
    <source>
        <dbReference type="ARBA" id="ARBA00022989"/>
    </source>
</evidence>
<proteinExistence type="inferred from homology"/>
<feature type="transmembrane region" description="Helical" evidence="10">
    <location>
        <begin position="738"/>
        <end position="756"/>
    </location>
</feature>
<evidence type="ECO:0000256" key="5">
    <source>
        <dbReference type="ARBA" id="ARBA00022729"/>
    </source>
</evidence>
<keyword evidence="7 10" id="KW-1133">Transmembrane helix</keyword>
<dbReference type="GO" id="GO:0015914">
    <property type="term" value="P:phospholipid transport"/>
    <property type="evidence" value="ECO:0007669"/>
    <property type="project" value="EnsemblFungi"/>
</dbReference>
<dbReference type="GO" id="GO:0045050">
    <property type="term" value="P:protein insertion into ER membrane by stop-transfer membrane-anchor sequence"/>
    <property type="evidence" value="ECO:0007669"/>
    <property type="project" value="EnsemblFungi"/>
</dbReference>
<dbReference type="OMA" id="PIPEQKL"/>
<keyword evidence="9" id="KW-0325">Glycoprotein</keyword>
<dbReference type="HOGENOM" id="CLU_005034_3_0_1"/>
<feature type="domain" description="ER membrane protein complex subunit 1 C-terminal" evidence="11">
    <location>
        <begin position="552"/>
        <end position="765"/>
    </location>
</feature>
<dbReference type="AlphaFoldDB" id="J7R2V2"/>
<dbReference type="RefSeq" id="XP_022463396.1">
    <property type="nucleotide sequence ID" value="XM_022606729.1"/>
</dbReference>
<protein>
    <recommendedName>
        <fullName evidence="3">ER membrane protein complex subunit 1</fullName>
    </recommendedName>
</protein>
<dbReference type="InterPro" id="IPR026895">
    <property type="entry name" value="EMC1"/>
</dbReference>
<dbReference type="PANTHER" id="PTHR21573">
    <property type="entry name" value="ER MEMBRANE PROTEIN COMPLEX SUBUNIT 1"/>
    <property type="match status" value="1"/>
</dbReference>
<evidence type="ECO:0000256" key="4">
    <source>
        <dbReference type="ARBA" id="ARBA00022692"/>
    </source>
</evidence>
<keyword evidence="6" id="KW-0256">Endoplasmic reticulum</keyword>
<evidence type="ECO:0000256" key="10">
    <source>
        <dbReference type="SAM" id="Phobius"/>
    </source>
</evidence>
<dbReference type="GeneID" id="34524830"/>
<evidence type="ECO:0000259" key="11">
    <source>
        <dbReference type="Pfam" id="PF07774"/>
    </source>
</evidence>
<gene>
    <name evidence="12" type="primary">KNAG0C00360</name>
    <name evidence="12" type="ordered locus">KNAG_0C00360</name>
</gene>
<accession>J7R2V2</accession>
<sequence>MTGVHHFVVLGLLFPAFLKSFFVGAIFADEAYTTDWLVSPIGPYKCVASSDQWDTLLVVSEFNEEQGLVSLLNKTSGSLITRKTLEYQVDDVMLKDASVVLKKAAQDGFVELDRTYLFENEWVPLANETAPFVSSCRPDNTPGVVVDLKTKTVKVIDEDSKLPVLSHELPENFALLNWVETDYKEYVKLLITTADKHSFYYHIQNGKLVETWTRDESLFGVVDHTFIDLQDHSLEEIAAEIASERKMANVWDAYWFRVTTDVERLLNFARVNKFSPGRMISKMLHLDSFRLKSGMSPEEIRNQNLKFGLSKLLVVLTKDGLLAALDVSRNGEIVWRVNTIPGQHSLKVEWFESSRELIVFTDDGSFVLLELLDENSAPVLKTEGNILKDRRSCSISSIQSLEDNGSFFVKYAQPCVHPSEIVNINDEDSIMNTKENFITDFDKNSITGYIVSQGNTLKRTWDITLDPETDVIMAYSGRQHTEVTNPGIILGSRDVLFKYLYPDLASFVVFNKQSQHLTLNVINTITGEVIYSQIHNEEHVSPARPINIVFGEHWVIYSYFSLEPTPEQKIVVVELYESLTPNKRMTTVHENPLTGVEKPEAVSLSYFFPQIIKEMAISNTKFDITTKTIILELENGQITHLPKFLLSARRKNETDMTDDDKKEFMASPYMATIPISDYYVITHFRDILTGSKAQLDCVQTNLESTSVACEIGHDIFCTRITPSGQFDVMSPTFEKGKLLMTVFVCLALCIFLKPYVTRKEVKTVWLIRD</sequence>
<evidence type="ECO:0000256" key="8">
    <source>
        <dbReference type="ARBA" id="ARBA00023136"/>
    </source>
</evidence>